<evidence type="ECO:0000313" key="3">
    <source>
        <dbReference type="Proteomes" id="UP001152798"/>
    </source>
</evidence>
<dbReference type="Proteomes" id="UP001152798">
    <property type="component" value="Chromosome 3"/>
</dbReference>
<protein>
    <submittedName>
        <fullName evidence="2">Uncharacterized protein</fullName>
    </submittedName>
</protein>
<feature type="region of interest" description="Disordered" evidence="1">
    <location>
        <begin position="1"/>
        <end position="69"/>
    </location>
</feature>
<name>A0A9P0H3L0_NEZVI</name>
<accession>A0A9P0H3L0</accession>
<gene>
    <name evidence="2" type="ORF">NEZAVI_LOCUS4958</name>
</gene>
<proteinExistence type="predicted"/>
<dbReference type="AlphaFoldDB" id="A0A9P0H3L0"/>
<keyword evidence="3" id="KW-1185">Reference proteome</keyword>
<feature type="compositionally biased region" description="Basic and acidic residues" evidence="1">
    <location>
        <begin position="52"/>
        <end position="62"/>
    </location>
</feature>
<evidence type="ECO:0000313" key="2">
    <source>
        <dbReference type="EMBL" id="CAH1394456.1"/>
    </source>
</evidence>
<evidence type="ECO:0000256" key="1">
    <source>
        <dbReference type="SAM" id="MobiDB-lite"/>
    </source>
</evidence>
<sequence>MTHEGDGYGLQRGVPDTAGRRHHHQQPRTGTGSCGHHGLLHPQQAGLPLLRQDPRPQHRDLGFHSGATTAPNVNDSFLNRCHVLDHCQNTLYLT</sequence>
<organism evidence="2 3">
    <name type="scientific">Nezara viridula</name>
    <name type="common">Southern green stink bug</name>
    <name type="synonym">Cimex viridulus</name>
    <dbReference type="NCBI Taxonomy" id="85310"/>
    <lineage>
        <taxon>Eukaryota</taxon>
        <taxon>Metazoa</taxon>
        <taxon>Ecdysozoa</taxon>
        <taxon>Arthropoda</taxon>
        <taxon>Hexapoda</taxon>
        <taxon>Insecta</taxon>
        <taxon>Pterygota</taxon>
        <taxon>Neoptera</taxon>
        <taxon>Paraneoptera</taxon>
        <taxon>Hemiptera</taxon>
        <taxon>Heteroptera</taxon>
        <taxon>Panheteroptera</taxon>
        <taxon>Pentatomomorpha</taxon>
        <taxon>Pentatomoidea</taxon>
        <taxon>Pentatomidae</taxon>
        <taxon>Pentatominae</taxon>
        <taxon>Nezara</taxon>
    </lineage>
</organism>
<reference evidence="2" key="1">
    <citation type="submission" date="2022-01" db="EMBL/GenBank/DDBJ databases">
        <authorList>
            <person name="King R."/>
        </authorList>
    </citation>
    <scope>NUCLEOTIDE SEQUENCE</scope>
</reference>
<dbReference type="EMBL" id="OV725079">
    <property type="protein sequence ID" value="CAH1394456.1"/>
    <property type="molecule type" value="Genomic_DNA"/>
</dbReference>